<evidence type="ECO:0000256" key="6">
    <source>
        <dbReference type="ARBA" id="ARBA00023136"/>
    </source>
</evidence>
<feature type="transmembrane region" description="Helical" evidence="8">
    <location>
        <begin position="395"/>
        <end position="413"/>
    </location>
</feature>
<dbReference type="EMBL" id="BSRI01000002">
    <property type="protein sequence ID" value="GLV56350.1"/>
    <property type="molecule type" value="Genomic_DNA"/>
</dbReference>
<gene>
    <name evidence="9" type="ORF">KDH_31910</name>
</gene>
<evidence type="ECO:0008006" key="11">
    <source>
        <dbReference type="Google" id="ProtNLM"/>
    </source>
</evidence>
<feature type="transmembrane region" description="Helical" evidence="8">
    <location>
        <begin position="143"/>
        <end position="160"/>
    </location>
</feature>
<proteinExistence type="inferred from homology"/>
<feature type="transmembrane region" description="Helical" evidence="8">
    <location>
        <begin position="359"/>
        <end position="383"/>
    </location>
</feature>
<reference evidence="9 10" key="1">
    <citation type="submission" date="2023-02" db="EMBL/GenBank/DDBJ databases">
        <title>Dictyobacter halimunensis sp. nov., a new member of the class Ktedonobacteria from forest soil in a geothermal area.</title>
        <authorList>
            <person name="Rachmania M.K."/>
            <person name="Ningsih F."/>
            <person name="Sakai Y."/>
            <person name="Yabe S."/>
            <person name="Yokota A."/>
            <person name="Sjamsuridzal W."/>
        </authorList>
    </citation>
    <scope>NUCLEOTIDE SEQUENCE [LARGE SCALE GENOMIC DNA]</scope>
    <source>
        <strain evidence="9 10">S3.2.2.5</strain>
    </source>
</reference>
<evidence type="ECO:0000256" key="7">
    <source>
        <dbReference type="ARBA" id="ARBA00024033"/>
    </source>
</evidence>
<keyword evidence="3" id="KW-0808">Transferase</keyword>
<accession>A0ABQ6FV87</accession>
<keyword evidence="10" id="KW-1185">Reference proteome</keyword>
<evidence type="ECO:0000256" key="4">
    <source>
        <dbReference type="ARBA" id="ARBA00022692"/>
    </source>
</evidence>
<protein>
    <recommendedName>
        <fullName evidence="11">DUF2029 domain-containing protein</fullName>
    </recommendedName>
</protein>
<feature type="transmembrane region" description="Helical" evidence="8">
    <location>
        <begin position="166"/>
        <end position="186"/>
    </location>
</feature>
<evidence type="ECO:0000256" key="8">
    <source>
        <dbReference type="SAM" id="Phobius"/>
    </source>
</evidence>
<feature type="transmembrane region" description="Helical" evidence="8">
    <location>
        <begin position="38"/>
        <end position="60"/>
    </location>
</feature>
<dbReference type="Pfam" id="PF09594">
    <property type="entry name" value="GT87"/>
    <property type="match status" value="1"/>
</dbReference>
<evidence type="ECO:0000256" key="2">
    <source>
        <dbReference type="ARBA" id="ARBA00022475"/>
    </source>
</evidence>
<feature type="transmembrane region" description="Helical" evidence="8">
    <location>
        <begin position="329"/>
        <end position="347"/>
    </location>
</feature>
<comment type="similarity">
    <text evidence="7">Belongs to the glycosyltransferase 87 family.</text>
</comment>
<feature type="transmembrane region" description="Helical" evidence="8">
    <location>
        <begin position="239"/>
        <end position="263"/>
    </location>
</feature>
<sequence length="472" mass="53084">MSKLKIPRWSLLMALFLVSVLWLLLIRLRTPDAENGMNIPLVWAMLAGMIPYALSVALVLFTRAPEVRQRQVELIVIIGGGMLLRLLLVRSWPTLSRDVWTYLWDGHMLAHGYNPLRFAPGDPFLAHLRDGVYDQSRYRSSPGIYPIFAQALFWITSIIAPENLTVWKGLLILSDLVSMLGLVWLLRKNRMDPARCVLYAWSPLPIIEFAQNGHLDGIVVMLVVLALCAQQGNRPWQRVLVGVLLGLATWTKLYPALLVAACLRKRDWRMPLVFLGTVFGFALLYRSLAGPGVLGAIFIYAAQVDNTNAGPLVLLLHQMQGILPISPTIISRICMGTIAASGLAVGIQTYRGKLSTVDGVAILCTVFFVCSTHVFPWYLGVFLPLVALGLPRLPYLLLWWCSMFVVSQYLLVGSLHWEHYNWAMCIIPGVILVEWCARRLRRQLQLRHVQAPTRPLEQQEQHLSPTASESPI</sequence>
<dbReference type="RefSeq" id="WP_338251576.1">
    <property type="nucleotide sequence ID" value="NZ_BSRI01000002.1"/>
</dbReference>
<evidence type="ECO:0000256" key="3">
    <source>
        <dbReference type="ARBA" id="ARBA00022679"/>
    </source>
</evidence>
<keyword evidence="4 8" id="KW-0812">Transmembrane</keyword>
<dbReference type="Proteomes" id="UP001344906">
    <property type="component" value="Unassembled WGS sequence"/>
</dbReference>
<evidence type="ECO:0000313" key="9">
    <source>
        <dbReference type="EMBL" id="GLV56350.1"/>
    </source>
</evidence>
<organism evidence="9 10">
    <name type="scientific">Dictyobacter halimunensis</name>
    <dbReference type="NCBI Taxonomy" id="3026934"/>
    <lineage>
        <taxon>Bacteria</taxon>
        <taxon>Bacillati</taxon>
        <taxon>Chloroflexota</taxon>
        <taxon>Ktedonobacteria</taxon>
        <taxon>Ktedonobacterales</taxon>
        <taxon>Dictyobacteraceae</taxon>
        <taxon>Dictyobacter</taxon>
    </lineage>
</organism>
<comment type="subcellular location">
    <subcellularLocation>
        <location evidence="1">Cell membrane</location>
        <topology evidence="1">Multi-pass membrane protein</topology>
    </subcellularLocation>
</comment>
<feature type="transmembrane region" description="Helical" evidence="8">
    <location>
        <begin position="215"/>
        <end position="233"/>
    </location>
</feature>
<dbReference type="InterPro" id="IPR018584">
    <property type="entry name" value="GT87"/>
</dbReference>
<keyword evidence="6 8" id="KW-0472">Membrane</keyword>
<evidence type="ECO:0000256" key="5">
    <source>
        <dbReference type="ARBA" id="ARBA00022989"/>
    </source>
</evidence>
<keyword evidence="5 8" id="KW-1133">Transmembrane helix</keyword>
<comment type="caution">
    <text evidence="9">The sequence shown here is derived from an EMBL/GenBank/DDBJ whole genome shotgun (WGS) entry which is preliminary data.</text>
</comment>
<feature type="transmembrane region" description="Helical" evidence="8">
    <location>
        <begin position="6"/>
        <end position="26"/>
    </location>
</feature>
<evidence type="ECO:0000256" key="1">
    <source>
        <dbReference type="ARBA" id="ARBA00004651"/>
    </source>
</evidence>
<name>A0ABQ6FV87_9CHLR</name>
<evidence type="ECO:0000313" key="10">
    <source>
        <dbReference type="Proteomes" id="UP001344906"/>
    </source>
</evidence>
<keyword evidence="2" id="KW-1003">Cell membrane</keyword>